<dbReference type="PROSITE" id="PS50943">
    <property type="entry name" value="HTH_CROC1"/>
    <property type="match status" value="1"/>
</dbReference>
<reference evidence="3" key="1">
    <citation type="submission" date="2018-11" db="EMBL/GenBank/DDBJ databases">
        <title>Comparative genomics of Parolsenella catena and Libanicoccus massiliensis: Reclassification of Libanicoccus massiliensis as Parolsenella massiliensis comb. nov.</title>
        <authorList>
            <person name="Sakamoto M."/>
            <person name="Ikeyama N."/>
            <person name="Murakami T."/>
            <person name="Mori H."/>
            <person name="Yuki M."/>
            <person name="Ohkuma M."/>
        </authorList>
    </citation>
    <scope>NUCLEOTIDE SEQUENCE [LARGE SCALE GENOMIC DNA]</scope>
    <source>
        <strain evidence="3">JCM 31932</strain>
    </source>
</reference>
<dbReference type="AlphaFoldDB" id="A0A3G9K7R5"/>
<sequence>MDKNTMGRRLRSWMVDAGMTAEDLAARLKVSSGAVSSWTSGQRSVSLDRACQICDVFGKPLDELACRGE</sequence>
<dbReference type="Pfam" id="PF01381">
    <property type="entry name" value="HTH_3"/>
    <property type="match status" value="1"/>
</dbReference>
<dbReference type="SUPFAM" id="SSF47413">
    <property type="entry name" value="lambda repressor-like DNA-binding domains"/>
    <property type="match status" value="1"/>
</dbReference>
<evidence type="ECO:0000313" key="2">
    <source>
        <dbReference type="EMBL" id="BBH49839.1"/>
    </source>
</evidence>
<dbReference type="CDD" id="cd00093">
    <property type="entry name" value="HTH_XRE"/>
    <property type="match status" value="1"/>
</dbReference>
<protein>
    <recommendedName>
        <fullName evidence="1">HTH cro/C1-type domain-containing protein</fullName>
    </recommendedName>
</protein>
<dbReference type="OrthoDB" id="9804312at2"/>
<dbReference type="RefSeq" id="WP_126421219.1">
    <property type="nucleotide sequence ID" value="NZ_AP019367.1"/>
</dbReference>
<proteinExistence type="predicted"/>
<name>A0A3G9K7R5_9ACTN</name>
<gene>
    <name evidence="2" type="ORF">Pcatena_04260</name>
</gene>
<evidence type="ECO:0000313" key="3">
    <source>
        <dbReference type="Proteomes" id="UP000273154"/>
    </source>
</evidence>
<evidence type="ECO:0000259" key="1">
    <source>
        <dbReference type="PROSITE" id="PS50943"/>
    </source>
</evidence>
<dbReference type="Gene3D" id="1.10.260.40">
    <property type="entry name" value="lambda repressor-like DNA-binding domains"/>
    <property type="match status" value="1"/>
</dbReference>
<accession>A0A3G9K7R5</accession>
<dbReference type="Proteomes" id="UP000273154">
    <property type="component" value="Chromosome"/>
</dbReference>
<dbReference type="GO" id="GO:0003677">
    <property type="term" value="F:DNA binding"/>
    <property type="evidence" value="ECO:0007669"/>
    <property type="project" value="InterPro"/>
</dbReference>
<dbReference type="InterPro" id="IPR001387">
    <property type="entry name" value="Cro/C1-type_HTH"/>
</dbReference>
<feature type="domain" description="HTH cro/C1-type" evidence="1">
    <location>
        <begin position="10"/>
        <end position="64"/>
    </location>
</feature>
<dbReference type="GeneID" id="88848574"/>
<dbReference type="KEGG" id="pcat:Pcatena_04260"/>
<dbReference type="InterPro" id="IPR010982">
    <property type="entry name" value="Lambda_DNA-bd_dom_sf"/>
</dbReference>
<dbReference type="SMART" id="SM00530">
    <property type="entry name" value="HTH_XRE"/>
    <property type="match status" value="1"/>
</dbReference>
<keyword evidence="3" id="KW-1185">Reference proteome</keyword>
<dbReference type="EMBL" id="AP019367">
    <property type="protein sequence ID" value="BBH49839.1"/>
    <property type="molecule type" value="Genomic_DNA"/>
</dbReference>
<organism evidence="2 3">
    <name type="scientific">Parolsenella catena</name>
    <dbReference type="NCBI Taxonomy" id="2003188"/>
    <lineage>
        <taxon>Bacteria</taxon>
        <taxon>Bacillati</taxon>
        <taxon>Actinomycetota</taxon>
        <taxon>Coriobacteriia</taxon>
        <taxon>Coriobacteriales</taxon>
        <taxon>Atopobiaceae</taxon>
        <taxon>Parolsenella</taxon>
    </lineage>
</organism>